<evidence type="ECO:0008006" key="5">
    <source>
        <dbReference type="Google" id="ProtNLM"/>
    </source>
</evidence>
<sequence>MAVAAAALVLTPAGAAYAGSGPAPSPAGKSDRAAAQDTAPTARGNPESKRARAAGVCDDAYQIGATGYIKRGGATIASVKQFYSPECKENYGYLWVWDSFRRTATPYDLTLGVFSYDQDKVLGRTGATDTDQQEVWTPGTDTVSDCTAAVGSLRPEGVPLPAQAASEKRC</sequence>
<dbReference type="EMBL" id="BAAAPF010000025">
    <property type="protein sequence ID" value="GAA2114933.1"/>
    <property type="molecule type" value="Genomic_DNA"/>
</dbReference>
<comment type="caution">
    <text evidence="3">The sequence shown here is derived from an EMBL/GenBank/DDBJ whole genome shotgun (WGS) entry which is preliminary data.</text>
</comment>
<organism evidence="3 4">
    <name type="scientific">Streptomyces synnematoformans</name>
    <dbReference type="NCBI Taxonomy" id="415721"/>
    <lineage>
        <taxon>Bacteria</taxon>
        <taxon>Bacillati</taxon>
        <taxon>Actinomycetota</taxon>
        <taxon>Actinomycetes</taxon>
        <taxon>Kitasatosporales</taxon>
        <taxon>Streptomycetaceae</taxon>
        <taxon>Streptomyces</taxon>
    </lineage>
</organism>
<feature type="region of interest" description="Disordered" evidence="1">
    <location>
        <begin position="15"/>
        <end position="51"/>
    </location>
</feature>
<gene>
    <name evidence="3" type="ORF">GCM10009802_14640</name>
</gene>
<protein>
    <recommendedName>
        <fullName evidence="5">Secreted protein</fullName>
    </recommendedName>
</protein>
<proteinExistence type="predicted"/>
<evidence type="ECO:0000313" key="4">
    <source>
        <dbReference type="Proteomes" id="UP001500443"/>
    </source>
</evidence>
<name>A0ABP5JAJ9_9ACTN</name>
<evidence type="ECO:0000256" key="2">
    <source>
        <dbReference type="SAM" id="SignalP"/>
    </source>
</evidence>
<reference evidence="4" key="1">
    <citation type="journal article" date="2019" name="Int. J. Syst. Evol. Microbiol.">
        <title>The Global Catalogue of Microorganisms (GCM) 10K type strain sequencing project: providing services to taxonomists for standard genome sequencing and annotation.</title>
        <authorList>
            <consortium name="The Broad Institute Genomics Platform"/>
            <consortium name="The Broad Institute Genome Sequencing Center for Infectious Disease"/>
            <person name="Wu L."/>
            <person name="Ma J."/>
        </authorList>
    </citation>
    <scope>NUCLEOTIDE SEQUENCE [LARGE SCALE GENOMIC DNA]</scope>
    <source>
        <strain evidence="4">JCM 15481</strain>
    </source>
</reference>
<feature type="compositionally biased region" description="Low complexity" evidence="1">
    <location>
        <begin position="15"/>
        <end position="28"/>
    </location>
</feature>
<feature type="signal peptide" evidence="2">
    <location>
        <begin position="1"/>
        <end position="18"/>
    </location>
</feature>
<keyword evidence="4" id="KW-1185">Reference proteome</keyword>
<feature type="chain" id="PRO_5045713537" description="Secreted protein" evidence="2">
    <location>
        <begin position="19"/>
        <end position="170"/>
    </location>
</feature>
<evidence type="ECO:0000313" key="3">
    <source>
        <dbReference type="EMBL" id="GAA2114933.1"/>
    </source>
</evidence>
<dbReference type="Proteomes" id="UP001500443">
    <property type="component" value="Unassembled WGS sequence"/>
</dbReference>
<accession>A0ABP5JAJ9</accession>
<keyword evidence="2" id="KW-0732">Signal</keyword>
<evidence type="ECO:0000256" key="1">
    <source>
        <dbReference type="SAM" id="MobiDB-lite"/>
    </source>
</evidence>